<evidence type="ECO:0000259" key="7">
    <source>
        <dbReference type="Pfam" id="PF01578"/>
    </source>
</evidence>
<evidence type="ECO:0000256" key="4">
    <source>
        <dbReference type="ARBA" id="ARBA00022989"/>
    </source>
</evidence>
<dbReference type="PANTHER" id="PTHR30071">
    <property type="entry name" value="HEME EXPORTER PROTEIN C"/>
    <property type="match status" value="1"/>
</dbReference>
<feature type="transmembrane region" description="Helical" evidence="6">
    <location>
        <begin position="35"/>
        <end position="53"/>
    </location>
</feature>
<dbReference type="GO" id="GO:0020037">
    <property type="term" value="F:heme binding"/>
    <property type="evidence" value="ECO:0007669"/>
    <property type="project" value="InterPro"/>
</dbReference>
<dbReference type="PANTHER" id="PTHR30071:SF1">
    <property type="entry name" value="CYTOCHROME B_B6 PROTEIN-RELATED"/>
    <property type="match status" value="1"/>
</dbReference>
<dbReference type="GO" id="GO:0005886">
    <property type="term" value="C:plasma membrane"/>
    <property type="evidence" value="ECO:0007669"/>
    <property type="project" value="TreeGrafter"/>
</dbReference>
<protein>
    <submittedName>
        <fullName evidence="8">Putative Cytochrome c assembly protein</fullName>
    </submittedName>
</protein>
<evidence type="ECO:0000256" key="6">
    <source>
        <dbReference type="SAM" id="Phobius"/>
    </source>
</evidence>
<feature type="transmembrane region" description="Helical" evidence="6">
    <location>
        <begin position="65"/>
        <end position="82"/>
    </location>
</feature>
<feature type="transmembrane region" description="Helical" evidence="6">
    <location>
        <begin position="89"/>
        <end position="110"/>
    </location>
</feature>
<evidence type="ECO:0000256" key="3">
    <source>
        <dbReference type="ARBA" id="ARBA00022748"/>
    </source>
</evidence>
<dbReference type="InterPro" id="IPR045062">
    <property type="entry name" value="Cyt_c_biogenesis_CcsA/CcmC"/>
</dbReference>
<dbReference type="Pfam" id="PF01578">
    <property type="entry name" value="Cytochrom_C_asm"/>
    <property type="match status" value="1"/>
</dbReference>
<organism evidence="8">
    <name type="scientific">uncultured delta proteobacterium</name>
    <dbReference type="NCBI Taxonomy" id="34034"/>
    <lineage>
        <taxon>Bacteria</taxon>
        <taxon>Deltaproteobacteria</taxon>
        <taxon>environmental samples</taxon>
    </lineage>
</organism>
<evidence type="ECO:0000256" key="1">
    <source>
        <dbReference type="ARBA" id="ARBA00004141"/>
    </source>
</evidence>
<feature type="domain" description="Cytochrome c assembly protein" evidence="7">
    <location>
        <begin position="68"/>
        <end position="262"/>
    </location>
</feature>
<reference evidence="8" key="1">
    <citation type="submission" date="2016-04" db="EMBL/GenBank/DDBJ databases">
        <authorList>
            <person name="Evans L.H."/>
            <person name="Alamgir A."/>
            <person name="Owens N."/>
            <person name="Weber N.D."/>
            <person name="Virtaneva K."/>
            <person name="Barbian K."/>
            <person name="Babar A."/>
            <person name="Rosenke K."/>
        </authorList>
    </citation>
    <scope>NUCLEOTIDE SEQUENCE</scope>
    <source>
        <strain evidence="8">86</strain>
    </source>
</reference>
<feature type="transmembrane region" description="Helical" evidence="6">
    <location>
        <begin position="240"/>
        <end position="262"/>
    </location>
</feature>
<dbReference type="InterPro" id="IPR002541">
    <property type="entry name" value="Cyt_c_assembly"/>
</dbReference>
<keyword evidence="3" id="KW-0201">Cytochrome c-type biogenesis</keyword>
<keyword evidence="5 6" id="KW-0472">Membrane</keyword>
<dbReference type="AlphaFoldDB" id="A0A212J1R1"/>
<evidence type="ECO:0000256" key="2">
    <source>
        <dbReference type="ARBA" id="ARBA00022692"/>
    </source>
</evidence>
<gene>
    <name evidence="8" type="ORF">KL86DPRO_10526</name>
</gene>
<keyword evidence="2 6" id="KW-0812">Transmembrane</keyword>
<proteinExistence type="predicted"/>
<feature type="transmembrane region" description="Helical" evidence="6">
    <location>
        <begin position="6"/>
        <end position="23"/>
    </location>
</feature>
<dbReference type="GO" id="GO:0017004">
    <property type="term" value="P:cytochrome complex assembly"/>
    <property type="evidence" value="ECO:0007669"/>
    <property type="project" value="UniProtKB-KW"/>
</dbReference>
<feature type="transmembrane region" description="Helical" evidence="6">
    <location>
        <begin position="214"/>
        <end position="233"/>
    </location>
</feature>
<feature type="transmembrane region" description="Helical" evidence="6">
    <location>
        <begin position="180"/>
        <end position="202"/>
    </location>
</feature>
<dbReference type="EMBL" id="FLUQ01000001">
    <property type="protein sequence ID" value="SBV93398.1"/>
    <property type="molecule type" value="Genomic_DNA"/>
</dbReference>
<keyword evidence="4 6" id="KW-1133">Transmembrane helix</keyword>
<evidence type="ECO:0000256" key="5">
    <source>
        <dbReference type="ARBA" id="ARBA00023136"/>
    </source>
</evidence>
<accession>A0A212J1R1</accession>
<sequence length="274" mass="29850">MGFGDVVLICYALGSLGGLLGLVPRWHCLRKPAAWAITAGFAAHTLLILLSPGFRDMEALSRGELVQVMAWSLVFVYCVTWWRLRSPILGLTAGPLALALFFASSALGNIEGGLPEHMTGAFFVLHLVVLSVNFALITLGLGSALYFLNLRRKLKSRKILPEAGADTPALSTVDRINKLIVLWGFPLFTLGLLTGFAWALGSRGAVVTSDPKEVASILLWLLYALVFSQRFVLGWYGKKAAVMLIVLFAATLLSLVGVNFFMHSHHNFFQTPGF</sequence>
<feature type="transmembrane region" description="Helical" evidence="6">
    <location>
        <begin position="122"/>
        <end position="148"/>
    </location>
</feature>
<name>A0A212J1R1_9DELT</name>
<comment type="subcellular location">
    <subcellularLocation>
        <location evidence="1">Membrane</location>
        <topology evidence="1">Multi-pass membrane protein</topology>
    </subcellularLocation>
</comment>
<evidence type="ECO:0000313" key="8">
    <source>
        <dbReference type="EMBL" id="SBV93398.1"/>
    </source>
</evidence>